<dbReference type="VEuPathDB" id="TriTrypDB:LDHU3_08.0420"/>
<name>A0A504YBE1_LEIDO</name>
<feature type="region of interest" description="Disordered" evidence="1">
    <location>
        <begin position="696"/>
        <end position="822"/>
    </location>
</feature>
<feature type="region of interest" description="Disordered" evidence="1">
    <location>
        <begin position="1525"/>
        <end position="1545"/>
    </location>
</feature>
<dbReference type="Proteomes" id="UP000318821">
    <property type="component" value="Unassembled WGS sequence"/>
</dbReference>
<evidence type="ECO:0000313" key="2">
    <source>
        <dbReference type="EMBL" id="TPP54987.1"/>
    </source>
</evidence>
<feature type="compositionally biased region" description="Low complexity" evidence="1">
    <location>
        <begin position="1080"/>
        <end position="1097"/>
    </location>
</feature>
<dbReference type="VEuPathDB" id="TriTrypDB:LdCL_080008500"/>
<comment type="caution">
    <text evidence="2">The sequence shown here is derived from an EMBL/GenBank/DDBJ whole genome shotgun (WGS) entry which is preliminary data.</text>
</comment>
<feature type="compositionally biased region" description="Polar residues" evidence="1">
    <location>
        <begin position="769"/>
        <end position="778"/>
    </location>
</feature>
<feature type="region of interest" description="Disordered" evidence="1">
    <location>
        <begin position="1607"/>
        <end position="1681"/>
    </location>
</feature>
<feature type="compositionally biased region" description="Basic and acidic residues" evidence="1">
    <location>
        <begin position="1048"/>
        <end position="1065"/>
    </location>
</feature>
<evidence type="ECO:0000313" key="3">
    <source>
        <dbReference type="Proteomes" id="UP000318821"/>
    </source>
</evidence>
<feature type="region of interest" description="Disordered" evidence="1">
    <location>
        <begin position="836"/>
        <end position="873"/>
    </location>
</feature>
<dbReference type="VEuPathDB" id="TriTrypDB:LdBPK_080360.1"/>
<proteinExistence type="predicted"/>
<feature type="region of interest" description="Disordered" evidence="1">
    <location>
        <begin position="643"/>
        <end position="667"/>
    </location>
</feature>
<feature type="compositionally biased region" description="Basic and acidic residues" evidence="1">
    <location>
        <begin position="1651"/>
        <end position="1662"/>
    </location>
</feature>
<feature type="region of interest" description="Disordered" evidence="1">
    <location>
        <begin position="1331"/>
        <end position="1364"/>
    </location>
</feature>
<feature type="compositionally biased region" description="Basic and acidic residues" evidence="1">
    <location>
        <begin position="858"/>
        <end position="873"/>
    </location>
</feature>
<protein>
    <submittedName>
        <fullName evidence="2">Uncharacterized protein</fullName>
    </submittedName>
</protein>
<feature type="compositionally biased region" description="Polar residues" evidence="1">
    <location>
        <begin position="1631"/>
        <end position="1649"/>
    </location>
</feature>
<gene>
    <name evidence="2" type="ORF">CGC20_23275</name>
</gene>
<dbReference type="EMBL" id="RHLD01000057">
    <property type="protein sequence ID" value="TPP54987.1"/>
    <property type="molecule type" value="Genomic_DNA"/>
</dbReference>
<feature type="compositionally biased region" description="Low complexity" evidence="1">
    <location>
        <begin position="1668"/>
        <end position="1680"/>
    </location>
</feature>
<accession>A0A504YBE1</accession>
<feature type="region of interest" description="Disordered" evidence="1">
    <location>
        <begin position="205"/>
        <end position="226"/>
    </location>
</feature>
<reference evidence="3" key="1">
    <citation type="submission" date="2019-02" db="EMBL/GenBank/DDBJ databases">
        <title>FDA dAtabase for Regulatory Grade micrObial Sequences (FDA-ARGOS): Supporting development and validation of Infectious Disease Dx tests.</title>
        <authorList>
            <person name="Duncan R."/>
            <person name="Fisher C."/>
            <person name="Tallon L."/>
            <person name="Sadzewicz L."/>
            <person name="Sengamalay N."/>
            <person name="Ott S."/>
            <person name="Godinez A."/>
            <person name="Nagaraj S."/>
            <person name="Vavikolanu K."/>
            <person name="Vyas G."/>
            <person name="Nadendla S."/>
            <person name="Aluvathingal J."/>
            <person name="Sichtig H."/>
        </authorList>
    </citation>
    <scope>NUCLEOTIDE SEQUENCE [LARGE SCALE GENOMIC DNA]</scope>
    <source>
        <strain evidence="3">FDAARGOS_360</strain>
    </source>
</reference>
<sequence>MPREVYAASASWSGATTFPRTSARPRRSRSHNEVLLADHDGAPLFHPHGSAAEVRAGAASQQLRAVSFASALSSSAASSQAGLLLADVMPTGSHTVPPPRQVKDVNVAAPASATLSANALQVLSASALSVPAATPRATSATTPTTVKGLTSGSWPFCSVVDGCGISPKLAELLRAAATREDEDAPFLNIPAELLWLGGRRDAPSALLGRRGEPGTTTPLNGVTRASPSSRVFTSAAEALMVDPDAPRPARRRLSYKITPAPRECRSAAFASAALGPLTPLSGSTTPFISLFTKDDTATTASPLAVACMTAAPPSPGGAMLCFSTPKSPLSGAEPAVTAALLRGSSLAAPRCLRSSDAPSTLMAAIVTASSHAGPGALPPLSPFTPTDPHGGGSQHIELPLGFQGFSAHSHHVLEQRMPVNSRGCSSRAASAAATTSLLKLARQAASVASAQSVSDCTDAPYHFEDLLDDATASSLVEDDDVLRDTPCGGDFSCDVFEDGKVCEAVDDNGCDEDSSCRGLLQIRGRRVVATGAMPCAAGPASRLSPRQQLTCLQGQCDVRSCATAALNADGPATRSLTAAHAPSLGTASRVHMSLMHTTAGSDSASSYGSVGGGSTGLSTFARSTMTAPQQVLALQWGLPRPLSTQTRSGATGSGHLLDGSRSATTESSISAPDLPVFVPTSCPACLLGAAAFDSDAGGRPLHPRLGKHATPSRERELGTAADTIAKPAQRPRSSHRHAGIDGRSGCSGGGGLHRPLKHSHGAPAGTQDCIEQTHSSSVAEGRTRSAESSSDVSGWGRVSDVGEDSDGQNATSGGGENGRCRPCSAPWVRRITRPPPLHLRSLSGRPWKLARSPPEAGEEGHVADAHAGDGGETGSREIETFAALLPPTPRQTSPSLSLATPSMTVAAVAEGPQRATSPSKATKHAQKWSAVPRGGAHGSAGVVSISPAERHTYGLPDLLACTENVTLLSALPNEIFTCWRIEDPGRPPCAAVKFADLAESLAALSCVSLSVSESCDEARCIPLRRSDKLGNLSTVAAATRHAVPITDNGRRDDREDGHKALDSKPARISVENSRIVSRANRNTAKAARTRRSTTGARLPPFAGERTLLRHTRPSATTASKLDESAHEYLPLRREESAAGAAKTGAAAPFADLKVPLGYAFGCFGYATEFFAAAYLDSEHASERKGPNTSACVYAIEPNLRDPRSPPFPPTKTPSAMSGDGAPHIAHALPIFHSWRKVITRADGSNSRVSRWQILSDPCEHSSGMCVHPFCGCGCAEPSFLSCRLDADPLLLGYLESDVACATPQARSHVALLVDIFARSWVIHLQQPERRYRRLRKTQPTDGDGPPSSNTSGAASVDDAVGGDQGAVPPSGGKVCWMQWLCPDSATSVPTILNVSDDAVQATLRAIDLHHRTQEPGIHISSPDTDVGAHGMAASFSCGSRGSLNTSSALPAARQYKRPLGSGRCTFAPAVFRKFLADGQRMAAAAWTAATVPAAVTYLVLAGLAGYLHLPSAFIEHQLEVTVEPHQHSRHRNSSVLSGRDDAAGSADERRLHMGSLLLRRCTQATGRRGGFDLVHGRRLSVEAAATGVAVTTAAGRAVGNAVHRTPLCAVADPQPPTTTTATRENTKDSPSRQVQCQPLPQTETPTAKQPNDPRQRPMSEKATRHRVATAAAAPASVTRSEMPHHTAPILMAEMLAPAVGAEHPRPYTVREFTVVRHLPEVLEDGAGLGCAPILNAGFGSRTRLKDPAVLAARCAVETFDSIGFRVLMGSVVTMGMEQGKPSVVLYALLPGSVRIPRVSCTAAAVTTRPPRHWTDQLVDIPPVTVFVCHTFPFAHERVLTREIRRTWKGSRELHRVTCGSAAFLETLCIGVLELRRVGRHLSWYNQSPSFQRRHPRQEPPHSGDGGVLCRLWSAEKLSGSPSSSPFREVPPVISAADGVDEGVRIFWRVPKRC</sequence>
<feature type="compositionally biased region" description="Polar residues" evidence="1">
    <location>
        <begin position="214"/>
        <end position="226"/>
    </location>
</feature>
<feature type="region of interest" description="Disordered" evidence="1">
    <location>
        <begin position="1046"/>
        <end position="1065"/>
    </location>
</feature>
<organism evidence="2 3">
    <name type="scientific">Leishmania donovani</name>
    <dbReference type="NCBI Taxonomy" id="5661"/>
    <lineage>
        <taxon>Eukaryota</taxon>
        <taxon>Discoba</taxon>
        <taxon>Euglenozoa</taxon>
        <taxon>Kinetoplastea</taxon>
        <taxon>Metakinetoplastina</taxon>
        <taxon>Trypanosomatida</taxon>
        <taxon>Trypanosomatidae</taxon>
        <taxon>Leishmaniinae</taxon>
        <taxon>Leishmania</taxon>
    </lineage>
</organism>
<evidence type="ECO:0000256" key="1">
    <source>
        <dbReference type="SAM" id="MobiDB-lite"/>
    </source>
</evidence>
<feature type="region of interest" description="Disordered" evidence="1">
    <location>
        <begin position="1080"/>
        <end position="1101"/>
    </location>
</feature>